<feature type="coiled-coil region" evidence="1">
    <location>
        <begin position="168"/>
        <end position="202"/>
    </location>
</feature>
<evidence type="ECO:0000256" key="2">
    <source>
        <dbReference type="SAM" id="MobiDB-lite"/>
    </source>
</evidence>
<evidence type="ECO:0000313" key="3">
    <source>
        <dbReference type="EMBL" id="KIJ47896.1"/>
    </source>
</evidence>
<reference evidence="3 4" key="1">
    <citation type="submission" date="2014-06" db="EMBL/GenBank/DDBJ databases">
        <title>Evolutionary Origins and Diversification of the Mycorrhizal Mutualists.</title>
        <authorList>
            <consortium name="DOE Joint Genome Institute"/>
            <consortium name="Mycorrhizal Genomics Consortium"/>
            <person name="Kohler A."/>
            <person name="Kuo A."/>
            <person name="Nagy L.G."/>
            <person name="Floudas D."/>
            <person name="Copeland A."/>
            <person name="Barry K.W."/>
            <person name="Cichocki N."/>
            <person name="Veneault-Fourrey C."/>
            <person name="LaButti K."/>
            <person name="Lindquist E.A."/>
            <person name="Lipzen A."/>
            <person name="Lundell T."/>
            <person name="Morin E."/>
            <person name="Murat C."/>
            <person name="Riley R."/>
            <person name="Ohm R."/>
            <person name="Sun H."/>
            <person name="Tunlid A."/>
            <person name="Henrissat B."/>
            <person name="Grigoriev I.V."/>
            <person name="Hibbett D.S."/>
            <person name="Martin F."/>
        </authorList>
    </citation>
    <scope>NUCLEOTIDE SEQUENCE [LARGE SCALE GENOMIC DNA]</scope>
    <source>
        <strain evidence="3 4">SS14</strain>
    </source>
</reference>
<gene>
    <name evidence="3" type="ORF">M422DRAFT_66455</name>
</gene>
<organism evidence="3 4">
    <name type="scientific">Sphaerobolus stellatus (strain SS14)</name>
    <dbReference type="NCBI Taxonomy" id="990650"/>
    <lineage>
        <taxon>Eukaryota</taxon>
        <taxon>Fungi</taxon>
        <taxon>Dikarya</taxon>
        <taxon>Basidiomycota</taxon>
        <taxon>Agaricomycotina</taxon>
        <taxon>Agaricomycetes</taxon>
        <taxon>Phallomycetidae</taxon>
        <taxon>Geastrales</taxon>
        <taxon>Sphaerobolaceae</taxon>
        <taxon>Sphaerobolus</taxon>
    </lineage>
</organism>
<evidence type="ECO:0000313" key="4">
    <source>
        <dbReference type="Proteomes" id="UP000054279"/>
    </source>
</evidence>
<name>A0A0C9W5V8_SPHS4</name>
<dbReference type="EMBL" id="KN837100">
    <property type="protein sequence ID" value="KIJ47896.1"/>
    <property type="molecule type" value="Genomic_DNA"/>
</dbReference>
<protein>
    <submittedName>
        <fullName evidence="3">Uncharacterized protein</fullName>
    </submittedName>
</protein>
<accession>A0A0C9W5V8</accession>
<dbReference type="HOGENOM" id="CLU_1143151_0_0_1"/>
<evidence type="ECO:0000256" key="1">
    <source>
        <dbReference type="SAM" id="Coils"/>
    </source>
</evidence>
<dbReference type="AlphaFoldDB" id="A0A0C9W5V8"/>
<dbReference type="Proteomes" id="UP000054279">
    <property type="component" value="Unassembled WGS sequence"/>
</dbReference>
<keyword evidence="4" id="KW-1185">Reference proteome</keyword>
<sequence>MTHQSSTPQDNIPPSNPSLAKPPSLDWLRFISTADDISHNTELQLKFHADLHSYLQWYGQNFTFMSKKIDVLGEAIKDWEEQVHSKEVQLLVLKAEIAMIRKHRDSYVRLTKDLQPAELYRLEVQRSVRRSITRRVSEIRSILNQNIQAQKKGIRRIESVLAMQKIKIAEAQELVDESSEIMEMLQTEVERTKAQLSSLQDNFISSEVVKLHEPFKLMLGLVTRLRPMRMSQLIDGLDFMRDL</sequence>
<keyword evidence="1" id="KW-0175">Coiled coil</keyword>
<feature type="region of interest" description="Disordered" evidence="2">
    <location>
        <begin position="1"/>
        <end position="20"/>
    </location>
</feature>
<feature type="compositionally biased region" description="Polar residues" evidence="2">
    <location>
        <begin position="1"/>
        <end position="13"/>
    </location>
</feature>
<proteinExistence type="predicted"/>